<reference evidence="2 3" key="1">
    <citation type="journal article" date="2016" name="Genome Announc.">
        <title>Complete Genome Sequence of Methylobacterium populi P-1M, Isolated from Pink-Pigmented Household Biofilm.</title>
        <authorList>
            <person name="Morohoshi T."/>
            <person name="Ikeda T."/>
        </authorList>
    </citation>
    <scope>NUCLEOTIDE SEQUENCE [LARGE SCALE GENOMIC DNA]</scope>
    <source>
        <strain evidence="2 3">P-1M</strain>
    </source>
</reference>
<evidence type="ECO:0000313" key="2">
    <source>
        <dbReference type="EMBL" id="BAU93153.1"/>
    </source>
</evidence>
<dbReference type="EMBL" id="AP014809">
    <property type="protein sequence ID" value="BAU93153.1"/>
    <property type="molecule type" value="Genomic_DNA"/>
</dbReference>
<keyword evidence="1" id="KW-1133">Transmembrane helix</keyword>
<dbReference type="AlphaFoldDB" id="A0A160PKM3"/>
<protein>
    <submittedName>
        <fullName evidence="2">Uncharacterized protein</fullName>
    </submittedName>
</protein>
<accession>A0A160PKM3</accession>
<feature type="transmembrane region" description="Helical" evidence="1">
    <location>
        <begin position="46"/>
        <end position="65"/>
    </location>
</feature>
<keyword evidence="1" id="KW-0472">Membrane</keyword>
<dbReference type="OrthoDB" id="8004931at2"/>
<evidence type="ECO:0000313" key="3">
    <source>
        <dbReference type="Proteomes" id="UP000218288"/>
    </source>
</evidence>
<dbReference type="Proteomes" id="UP000218288">
    <property type="component" value="Chromosome"/>
</dbReference>
<evidence type="ECO:0000256" key="1">
    <source>
        <dbReference type="SAM" id="Phobius"/>
    </source>
</evidence>
<gene>
    <name evidence="2" type="ORF">MPPM_4548</name>
</gene>
<sequence>MSIAKIRESDEHWIELPEPDLERHFLRSRGQAANDNRRSSIETLRAVQVGACVALIGAATLISALV</sequence>
<name>A0A160PKM3_9HYPH</name>
<keyword evidence="1" id="KW-0812">Transmembrane</keyword>
<dbReference type="RefSeq" id="WP_096486935.1">
    <property type="nucleotide sequence ID" value="NZ_AP014809.1"/>
</dbReference>
<organism evidence="2 3">
    <name type="scientific">Methylorubrum populi</name>
    <dbReference type="NCBI Taxonomy" id="223967"/>
    <lineage>
        <taxon>Bacteria</taxon>
        <taxon>Pseudomonadati</taxon>
        <taxon>Pseudomonadota</taxon>
        <taxon>Alphaproteobacteria</taxon>
        <taxon>Hyphomicrobiales</taxon>
        <taxon>Methylobacteriaceae</taxon>
        <taxon>Methylorubrum</taxon>
    </lineage>
</organism>
<proteinExistence type="predicted"/>